<gene>
    <name evidence="2" type="ORF">KC01_LOCUS16419</name>
</gene>
<evidence type="ECO:0000313" key="2">
    <source>
        <dbReference type="EMBL" id="CAL1586335.1"/>
    </source>
</evidence>
<dbReference type="Proteomes" id="UP001497482">
    <property type="component" value="Chromosome 17"/>
</dbReference>
<feature type="compositionally biased region" description="Polar residues" evidence="1">
    <location>
        <begin position="1"/>
        <end position="13"/>
    </location>
</feature>
<protein>
    <submittedName>
        <fullName evidence="2">Uncharacterized protein</fullName>
    </submittedName>
</protein>
<reference evidence="2 3" key="1">
    <citation type="submission" date="2024-04" db="EMBL/GenBank/DDBJ databases">
        <authorList>
            <person name="Waldvogel A.-M."/>
            <person name="Schoenle A."/>
        </authorList>
    </citation>
    <scope>NUCLEOTIDE SEQUENCE [LARGE SCALE GENOMIC DNA]</scope>
</reference>
<organism evidence="2 3">
    <name type="scientific">Knipowitschia caucasica</name>
    <name type="common">Caucasian dwarf goby</name>
    <name type="synonym">Pomatoschistus caucasicus</name>
    <dbReference type="NCBI Taxonomy" id="637954"/>
    <lineage>
        <taxon>Eukaryota</taxon>
        <taxon>Metazoa</taxon>
        <taxon>Chordata</taxon>
        <taxon>Craniata</taxon>
        <taxon>Vertebrata</taxon>
        <taxon>Euteleostomi</taxon>
        <taxon>Actinopterygii</taxon>
        <taxon>Neopterygii</taxon>
        <taxon>Teleostei</taxon>
        <taxon>Neoteleostei</taxon>
        <taxon>Acanthomorphata</taxon>
        <taxon>Gobiaria</taxon>
        <taxon>Gobiiformes</taxon>
        <taxon>Gobioidei</taxon>
        <taxon>Gobiidae</taxon>
        <taxon>Gobiinae</taxon>
        <taxon>Knipowitschia</taxon>
    </lineage>
</organism>
<keyword evidence="3" id="KW-1185">Reference proteome</keyword>
<dbReference type="AlphaFoldDB" id="A0AAV2KEJ3"/>
<name>A0AAV2KEJ3_KNICA</name>
<proteinExistence type="predicted"/>
<evidence type="ECO:0000313" key="3">
    <source>
        <dbReference type="Proteomes" id="UP001497482"/>
    </source>
</evidence>
<accession>A0AAV2KEJ3</accession>
<sequence length="274" mass="30156">MSSPSGATEEQPGTQQTIISSTDTQSLLSVTLGSTETSGVPLSAMKLMNGVGGGSAGGSGGGEKTAFSFKKCSAFQFVKRKVRRWMRNPKVSVEKAQGKGLLYPCSRCPLSDELWYTHFPSPYGCCHNSGLQGGLYYHPDPTCHCTTSSQTCSDKSKGCKVRKWKMLSRHHSDKQREMEVDMGGCQAWGVHSPQLLASPVMMECSICSGPYISYALEDSWQPRQRTQAMDLYYHNDSEPDNYCCPSDNICWFSESTVFSLLLTLPSPQVHTANW</sequence>
<dbReference type="EMBL" id="OZ035839">
    <property type="protein sequence ID" value="CAL1586335.1"/>
    <property type="molecule type" value="Genomic_DNA"/>
</dbReference>
<feature type="region of interest" description="Disordered" evidence="1">
    <location>
        <begin position="1"/>
        <end position="20"/>
    </location>
</feature>
<evidence type="ECO:0000256" key="1">
    <source>
        <dbReference type="SAM" id="MobiDB-lite"/>
    </source>
</evidence>